<evidence type="ECO:0000313" key="1">
    <source>
        <dbReference type="EMBL" id="KAJ1932535.1"/>
    </source>
</evidence>
<sequence>NVKIRKGEALWLISKSADIESVRHVFYMYLEQLERKNHEGIAMHDEVQKIVDKTKRDLLVKMKRKPENLTYEYLALALFVFALVSFYLYLPQMKEDAKYRVD</sequence>
<keyword evidence="2" id="KW-1185">Reference proteome</keyword>
<gene>
    <name evidence="1" type="ORF">FBU59_006338</name>
</gene>
<dbReference type="EMBL" id="JANBPW010005478">
    <property type="protein sequence ID" value="KAJ1932535.1"/>
    <property type="molecule type" value="Genomic_DNA"/>
</dbReference>
<organism evidence="1 2">
    <name type="scientific">Linderina macrospora</name>
    <dbReference type="NCBI Taxonomy" id="4868"/>
    <lineage>
        <taxon>Eukaryota</taxon>
        <taxon>Fungi</taxon>
        <taxon>Fungi incertae sedis</taxon>
        <taxon>Zoopagomycota</taxon>
        <taxon>Kickxellomycotina</taxon>
        <taxon>Kickxellomycetes</taxon>
        <taxon>Kickxellales</taxon>
        <taxon>Kickxellaceae</taxon>
        <taxon>Linderina</taxon>
    </lineage>
</organism>
<name>A0ACC1J078_9FUNG</name>
<proteinExistence type="predicted"/>
<protein>
    <submittedName>
        <fullName evidence="1">Uncharacterized protein</fullName>
    </submittedName>
</protein>
<evidence type="ECO:0000313" key="2">
    <source>
        <dbReference type="Proteomes" id="UP001150603"/>
    </source>
</evidence>
<reference evidence="1" key="1">
    <citation type="submission" date="2022-07" db="EMBL/GenBank/DDBJ databases">
        <title>Phylogenomic reconstructions and comparative analyses of Kickxellomycotina fungi.</title>
        <authorList>
            <person name="Reynolds N.K."/>
            <person name="Stajich J.E."/>
            <person name="Barry K."/>
            <person name="Grigoriev I.V."/>
            <person name="Crous P."/>
            <person name="Smith M.E."/>
        </authorList>
    </citation>
    <scope>NUCLEOTIDE SEQUENCE</scope>
    <source>
        <strain evidence="1">NRRL 5244</strain>
    </source>
</reference>
<dbReference type="Proteomes" id="UP001150603">
    <property type="component" value="Unassembled WGS sequence"/>
</dbReference>
<accession>A0ACC1J078</accession>
<comment type="caution">
    <text evidence="1">The sequence shown here is derived from an EMBL/GenBank/DDBJ whole genome shotgun (WGS) entry which is preliminary data.</text>
</comment>
<feature type="non-terminal residue" evidence="1">
    <location>
        <position position="1"/>
    </location>
</feature>